<gene>
    <name evidence="2" type="ORF">PUN50_22810</name>
</gene>
<dbReference type="AlphaFoldDB" id="A0AAQ2Y132"/>
<evidence type="ECO:0000256" key="1">
    <source>
        <dbReference type="SAM" id="Phobius"/>
    </source>
</evidence>
<protein>
    <submittedName>
        <fullName evidence="2">Uncharacterized protein</fullName>
    </submittedName>
</protein>
<dbReference type="Proteomes" id="UP001219537">
    <property type="component" value="Chromosome 2"/>
</dbReference>
<evidence type="ECO:0000313" key="3">
    <source>
        <dbReference type="Proteomes" id="UP001219537"/>
    </source>
</evidence>
<organism evidence="2 3">
    <name type="scientific">Vibrio campbellii</name>
    <dbReference type="NCBI Taxonomy" id="680"/>
    <lineage>
        <taxon>Bacteria</taxon>
        <taxon>Pseudomonadati</taxon>
        <taxon>Pseudomonadota</taxon>
        <taxon>Gammaproteobacteria</taxon>
        <taxon>Vibrionales</taxon>
        <taxon>Vibrionaceae</taxon>
        <taxon>Vibrio</taxon>
    </lineage>
</organism>
<sequence>MDTIERLGVLEYSKRLMEYSLEAKITPLNVLFGNPLNKLEKMSKLLGDYLENKSASDGYSWTDEDKARSNLLVSQTRIIELHIHTNNLILSAACIVIFCMTLLIFTM</sequence>
<name>A0AAQ2Y132_9VIBR</name>
<evidence type="ECO:0000313" key="2">
    <source>
        <dbReference type="EMBL" id="WDG10209.1"/>
    </source>
</evidence>
<dbReference type="RefSeq" id="WP_274291370.1">
    <property type="nucleotide sequence ID" value="NZ_CP117989.1"/>
</dbReference>
<keyword evidence="1" id="KW-1133">Transmembrane helix</keyword>
<keyword evidence="1" id="KW-0472">Membrane</keyword>
<reference evidence="2" key="1">
    <citation type="submission" date="2023-02" db="EMBL/GenBank/DDBJ databases">
        <title>Isolation, identification, and genome analysis of Vibrio campbellii in the Penaeus vannamei larvae stage.</title>
        <authorList>
            <person name="Huang T."/>
            <person name="Zhang B."/>
        </authorList>
    </citation>
    <scope>NUCLEOTIDE SEQUENCE</scope>
    <source>
        <strain evidence="2">20220413_1</strain>
    </source>
</reference>
<dbReference type="EMBL" id="CP117989">
    <property type="protein sequence ID" value="WDG10209.1"/>
    <property type="molecule type" value="Genomic_DNA"/>
</dbReference>
<accession>A0AAQ2Y132</accession>
<proteinExistence type="predicted"/>
<keyword evidence="1" id="KW-0812">Transmembrane</keyword>
<feature type="transmembrane region" description="Helical" evidence="1">
    <location>
        <begin position="87"/>
        <end position="105"/>
    </location>
</feature>